<dbReference type="GO" id="GO:0005975">
    <property type="term" value="P:carbohydrate metabolic process"/>
    <property type="evidence" value="ECO:0007669"/>
    <property type="project" value="InterPro"/>
</dbReference>
<dbReference type="Pfam" id="PF00703">
    <property type="entry name" value="Glyco_hydro_2"/>
    <property type="match status" value="1"/>
</dbReference>
<comment type="similarity">
    <text evidence="1">Belongs to the glycosyl hydrolase 2 family.</text>
</comment>
<protein>
    <submittedName>
        <fullName evidence="8">Beta-galactosidase</fullName>
        <ecNumber evidence="8">3.2.1.23</ecNumber>
    </submittedName>
</protein>
<dbReference type="PANTHER" id="PTHR42732:SF2">
    <property type="entry name" value="BETA-MANNOSIDASE"/>
    <property type="match status" value="1"/>
</dbReference>
<feature type="signal peptide" evidence="4">
    <location>
        <begin position="1"/>
        <end position="23"/>
    </location>
</feature>
<evidence type="ECO:0000256" key="3">
    <source>
        <dbReference type="ARBA" id="ARBA00023295"/>
    </source>
</evidence>
<dbReference type="InterPro" id="IPR008979">
    <property type="entry name" value="Galactose-bd-like_sf"/>
</dbReference>
<dbReference type="OrthoDB" id="9801077at2"/>
<dbReference type="InterPro" id="IPR006104">
    <property type="entry name" value="Glyco_hydro_2_N"/>
</dbReference>
<dbReference type="Pfam" id="PF02837">
    <property type="entry name" value="Glyco_hydro_2_N"/>
    <property type="match status" value="1"/>
</dbReference>
<feature type="domain" description="Glycoside hydrolase family 2 catalytic" evidence="6">
    <location>
        <begin position="351"/>
        <end position="481"/>
    </location>
</feature>
<dbReference type="InterPro" id="IPR036156">
    <property type="entry name" value="Beta-gal/glucu_dom_sf"/>
</dbReference>
<evidence type="ECO:0000259" key="6">
    <source>
        <dbReference type="Pfam" id="PF02836"/>
    </source>
</evidence>
<feature type="domain" description="Glycoside hydrolase family 2 immunoglobulin-like beta-sandwich" evidence="5">
    <location>
        <begin position="216"/>
        <end position="310"/>
    </location>
</feature>
<evidence type="ECO:0000256" key="4">
    <source>
        <dbReference type="SAM" id="SignalP"/>
    </source>
</evidence>
<dbReference type="SUPFAM" id="SSF49303">
    <property type="entry name" value="beta-Galactosidase/glucuronidase domain"/>
    <property type="match status" value="1"/>
</dbReference>
<dbReference type="Gene3D" id="2.60.40.10">
    <property type="entry name" value="Immunoglobulins"/>
    <property type="match status" value="1"/>
</dbReference>
<evidence type="ECO:0000256" key="1">
    <source>
        <dbReference type="ARBA" id="ARBA00007401"/>
    </source>
</evidence>
<dbReference type="EMBL" id="ALWO02000054">
    <property type="protein sequence ID" value="EOZ91493.1"/>
    <property type="molecule type" value="Genomic_DNA"/>
</dbReference>
<dbReference type="Proteomes" id="UP000006073">
    <property type="component" value="Unassembled WGS sequence"/>
</dbReference>
<dbReference type="GO" id="GO:0004565">
    <property type="term" value="F:beta-galactosidase activity"/>
    <property type="evidence" value="ECO:0007669"/>
    <property type="project" value="UniProtKB-EC"/>
</dbReference>
<evidence type="ECO:0000256" key="2">
    <source>
        <dbReference type="ARBA" id="ARBA00022801"/>
    </source>
</evidence>
<evidence type="ECO:0000259" key="7">
    <source>
        <dbReference type="Pfam" id="PF02837"/>
    </source>
</evidence>
<dbReference type="InterPro" id="IPR013783">
    <property type="entry name" value="Ig-like_fold"/>
</dbReference>
<accession>S2DNU2</accession>
<feature type="chain" id="PRO_5004496402" evidence="4">
    <location>
        <begin position="24"/>
        <end position="619"/>
    </location>
</feature>
<dbReference type="InterPro" id="IPR051913">
    <property type="entry name" value="GH2_Domain-Containing"/>
</dbReference>
<dbReference type="eggNOG" id="COG3250">
    <property type="taxonomic scope" value="Bacteria"/>
</dbReference>
<sequence length="619" mass="70564">MKALFKIFSVSLIALLGLSMAYAQEEYQQPVISSPWSADVNKDAPHPEYPRPQMEREGWVNLNGLWDYAILAKGSDMPQNFQGKITVPFPVESQLSGVGKNVGKDNELWYFRKIDINNNQRKGKVLLHFGAVDWEAEVFVNGQSVGSHRGGYDPFYFDISQALKRGKSQEIAVRVWDPSDDGPQPRGKQVKKPHAIWYTPVSGIWQTVWMETVPETFISNLKTTPDFDRNLIKIKPELNGNPTGTKVKVTVLAEGSKVAESTGDLGDELEIPIPNARYWSPESPFLYDLKVELVKGNSTLDQVKSYTALRKISMGYDSNGNQRMLLNNKFVFQYGPLDQGWWPDGLYTAPTEEALVFDIVKTKEMGFNMIRKHVKVEPARWYYHCDKMGMLVWQDMPNGDHGNAWEHRLGIVGKGTERDRTAESEEIFRTEWKSIIDANYNFPSIVVWVPFNEAWGQFKTKEITEWTKKYDPSRLVNSASGGNFIIDGAKITGDMIDLHSYPEAVMPDPGIYGKDNIIVLGEFGGLGLPIENHTWQEKDNWGYQSFKNKKELSDRYAELIETMEKLIPKGLSAAVYTQTTDVEIEINGLMTYDRKVVKFDEKLMNKLHDKLYKIKVNLK</sequence>
<feature type="domain" description="Glycosyl hydrolases family 2 sugar binding" evidence="7">
    <location>
        <begin position="105"/>
        <end position="180"/>
    </location>
</feature>
<dbReference type="Gene3D" id="3.20.20.80">
    <property type="entry name" value="Glycosidases"/>
    <property type="match status" value="1"/>
</dbReference>
<dbReference type="STRING" id="1189612.A33Q_4561"/>
<reference evidence="8 9" key="1">
    <citation type="journal article" date="2013" name="Genome Announc.">
        <title>Draft Genome Sequence of Indibacter alkaliphilus Strain LW1T, Isolated from Lonar Lake, a Haloalkaline Lake in the Buldana District of Maharashtra, India.</title>
        <authorList>
            <person name="Singh A."/>
            <person name="Kumar Jangir P."/>
            <person name="Sharma R."/>
            <person name="Singh A."/>
            <person name="Kumar Pinnaka A."/>
            <person name="Shivaji S."/>
        </authorList>
    </citation>
    <scope>NUCLEOTIDE SEQUENCE [LARGE SCALE GENOMIC DNA]</scope>
    <source>
        <strain evidence="9">CCUG 57479 / KCTC 22604 / LW1</strain>
    </source>
</reference>
<keyword evidence="4" id="KW-0732">Signal</keyword>
<keyword evidence="9" id="KW-1185">Reference proteome</keyword>
<evidence type="ECO:0000313" key="8">
    <source>
        <dbReference type="EMBL" id="EOZ91493.1"/>
    </source>
</evidence>
<dbReference type="AlphaFoldDB" id="S2DNU2"/>
<dbReference type="InterPro" id="IPR017853">
    <property type="entry name" value="GH"/>
</dbReference>
<organism evidence="8 9">
    <name type="scientific">Indibacter alkaliphilus (strain CCUG 57479 / KCTC 22604 / LW1)</name>
    <dbReference type="NCBI Taxonomy" id="1189612"/>
    <lineage>
        <taxon>Bacteria</taxon>
        <taxon>Pseudomonadati</taxon>
        <taxon>Bacteroidota</taxon>
        <taxon>Cytophagia</taxon>
        <taxon>Cytophagales</taxon>
        <taxon>Cyclobacteriaceae</taxon>
    </lineage>
</organism>
<dbReference type="EC" id="3.2.1.23" evidence="8"/>
<evidence type="ECO:0000313" key="9">
    <source>
        <dbReference type="Proteomes" id="UP000006073"/>
    </source>
</evidence>
<dbReference type="PANTHER" id="PTHR42732">
    <property type="entry name" value="BETA-GALACTOSIDASE"/>
    <property type="match status" value="1"/>
</dbReference>
<dbReference type="SUPFAM" id="SSF49785">
    <property type="entry name" value="Galactose-binding domain-like"/>
    <property type="match status" value="1"/>
</dbReference>
<keyword evidence="2 8" id="KW-0378">Hydrolase</keyword>
<proteinExistence type="inferred from homology"/>
<name>S2DNU2_INDAL</name>
<comment type="caution">
    <text evidence="8">The sequence shown here is derived from an EMBL/GenBank/DDBJ whole genome shotgun (WGS) entry which is preliminary data.</text>
</comment>
<dbReference type="Gene3D" id="2.60.120.260">
    <property type="entry name" value="Galactose-binding domain-like"/>
    <property type="match status" value="1"/>
</dbReference>
<dbReference type="InterPro" id="IPR006103">
    <property type="entry name" value="Glyco_hydro_2_cat"/>
</dbReference>
<evidence type="ECO:0000259" key="5">
    <source>
        <dbReference type="Pfam" id="PF00703"/>
    </source>
</evidence>
<keyword evidence="3 8" id="KW-0326">Glycosidase</keyword>
<dbReference type="RefSeq" id="WP_009035368.1">
    <property type="nucleotide sequence ID" value="NZ_ALWO02000054.1"/>
</dbReference>
<dbReference type="SUPFAM" id="SSF51445">
    <property type="entry name" value="(Trans)glycosidases"/>
    <property type="match status" value="1"/>
</dbReference>
<dbReference type="Pfam" id="PF02836">
    <property type="entry name" value="Glyco_hydro_2_C"/>
    <property type="match status" value="1"/>
</dbReference>
<gene>
    <name evidence="8" type="ORF">A33Q_4561</name>
</gene>
<dbReference type="InterPro" id="IPR006102">
    <property type="entry name" value="Ig-like_GH2"/>
</dbReference>